<dbReference type="Proteomes" id="UP000283469">
    <property type="component" value="Unassembled WGS sequence"/>
</dbReference>
<dbReference type="AlphaFoldDB" id="A0A418YXZ7"/>
<dbReference type="EMBL" id="QVRA01000001">
    <property type="protein sequence ID" value="RJG57730.1"/>
    <property type="molecule type" value="Genomic_DNA"/>
</dbReference>
<protein>
    <submittedName>
        <fullName evidence="1">Uncharacterized protein</fullName>
    </submittedName>
</protein>
<accession>A0A418YXZ7</accession>
<dbReference type="RefSeq" id="WP_119743461.1">
    <property type="nucleotide sequence ID" value="NZ_QVRA01000001.1"/>
</dbReference>
<reference evidence="1 2" key="1">
    <citation type="submission" date="2018-08" db="EMBL/GenBank/DDBJ databases">
        <title>Sphingobium sp. EO9.</title>
        <authorList>
            <person name="Park Y."/>
            <person name="Kim K.H."/>
            <person name="Jeon C.O."/>
        </authorList>
    </citation>
    <scope>NUCLEOTIDE SEQUENCE [LARGE SCALE GENOMIC DNA]</scope>
    <source>
        <strain evidence="1 2">EO9</strain>
    </source>
</reference>
<sequence length="479" mass="53853">MQKYFNIDVDYGSYDILRFNPDNIDDIEKEMQSYGAPYIRSLIEEISKANQWSSKNVRQYVYDIIELTSFCITDPMNGSILRLGATYTFDDFQTIFFFFGKENVIGVVASDLAAGFPLSTIIFFNSKTIVHLTESFWGLGERHFQTLSARGEQVIRERPADCGICLVTGDANFAHHAWNELSALQEIVEAGLDRKTSLVTVHEPLGPVNDVLGSQFNVVFKLTKAEVPEVNRLGALTFCATGTFIDAGLVDKIIDFAEGNLSSYAVKVKEDLISYAGRSLWVSVRTRNRTLNPQTDILATVIIDYLQGRNDRMVVIDGHSLPFDQELDAPYIQELNDAIVQDDNIVADQIIATVRQALPTANIVKFLGQKIHESIAVGRHVGFYFCHHGTVQHKLGWFSDVQGIVHCNREIMAIQPDIWVSRQSEIAALPVYVPSDLIEEVDQDEEIGELQLHLKHIDYKIADASRLARIIAEFAQKVE</sequence>
<organism evidence="1 2">
    <name type="scientific">Sphingobium terrigena</name>
    <dbReference type="NCBI Taxonomy" id="2304063"/>
    <lineage>
        <taxon>Bacteria</taxon>
        <taxon>Pseudomonadati</taxon>
        <taxon>Pseudomonadota</taxon>
        <taxon>Alphaproteobacteria</taxon>
        <taxon>Sphingomonadales</taxon>
        <taxon>Sphingomonadaceae</taxon>
        <taxon>Sphingobium</taxon>
    </lineage>
</organism>
<evidence type="ECO:0000313" key="1">
    <source>
        <dbReference type="EMBL" id="RJG57730.1"/>
    </source>
</evidence>
<gene>
    <name evidence="1" type="ORF">D0Z70_00440</name>
</gene>
<keyword evidence="2" id="KW-1185">Reference proteome</keyword>
<dbReference type="OrthoDB" id="7792848at2"/>
<proteinExistence type="predicted"/>
<evidence type="ECO:0000313" key="2">
    <source>
        <dbReference type="Proteomes" id="UP000283469"/>
    </source>
</evidence>
<name>A0A418YXZ7_9SPHN</name>
<comment type="caution">
    <text evidence="1">The sequence shown here is derived from an EMBL/GenBank/DDBJ whole genome shotgun (WGS) entry which is preliminary data.</text>
</comment>